<organism evidence="1 2">
    <name type="scientific">Glutamicibacter soli</name>
    <dbReference type="NCBI Taxonomy" id="453836"/>
    <lineage>
        <taxon>Bacteria</taxon>
        <taxon>Bacillati</taxon>
        <taxon>Actinomycetota</taxon>
        <taxon>Actinomycetes</taxon>
        <taxon>Micrococcales</taxon>
        <taxon>Micrococcaceae</taxon>
        <taxon>Glutamicibacter</taxon>
    </lineage>
</organism>
<reference evidence="1 2" key="1">
    <citation type="submission" date="2018-01" db="EMBL/GenBank/DDBJ databases">
        <title>Glutamicibacter soli strain NHPC-3 Whole genome sequence and assembly.</title>
        <authorList>
            <person name="Choudhury P."/>
            <person name="Gupta D."/>
            <person name="Sengupta K."/>
            <person name="Jawed A."/>
            <person name="Sultana N."/>
            <person name="Saha P."/>
        </authorList>
    </citation>
    <scope>NUCLEOTIDE SEQUENCE [LARGE SCALE GENOMIC DNA]</scope>
    <source>
        <strain evidence="1 2">NHPC-3</strain>
    </source>
</reference>
<dbReference type="Proteomes" id="UP000252167">
    <property type="component" value="Unassembled WGS sequence"/>
</dbReference>
<protein>
    <submittedName>
        <fullName evidence="1">Uncharacterized protein</fullName>
    </submittedName>
</protein>
<sequence length="142" mass="15599">MMPSLPFLSTQCGMQMPSLPFLSTQCGMQLTFWAILHAIIHLFAFQLTPIADGFLVPMQPIKVRQSCNISRKPSPGLCGICRIISPNNRDRSRVKHDEKLFGCSSALPAVGAKPEVPTNPTLKCMVVHILGILIGNSMFANY</sequence>
<gene>
    <name evidence="1" type="ORF">C1H84_14135</name>
</gene>
<dbReference type="AlphaFoldDB" id="A0A365YA41"/>
<evidence type="ECO:0000313" key="1">
    <source>
        <dbReference type="EMBL" id="RBL99564.1"/>
    </source>
</evidence>
<proteinExistence type="predicted"/>
<keyword evidence="2" id="KW-1185">Reference proteome</keyword>
<accession>A0A365YA41</accession>
<dbReference type="EMBL" id="POAF01000007">
    <property type="protein sequence ID" value="RBL99564.1"/>
    <property type="molecule type" value="Genomic_DNA"/>
</dbReference>
<comment type="caution">
    <text evidence="1">The sequence shown here is derived from an EMBL/GenBank/DDBJ whole genome shotgun (WGS) entry which is preliminary data.</text>
</comment>
<name>A0A365YA41_9MICC</name>
<evidence type="ECO:0000313" key="2">
    <source>
        <dbReference type="Proteomes" id="UP000252167"/>
    </source>
</evidence>